<proteinExistence type="predicted"/>
<evidence type="ECO:0000256" key="1">
    <source>
        <dbReference type="SAM" id="MobiDB-lite"/>
    </source>
</evidence>
<keyword evidence="2" id="KW-0732">Signal</keyword>
<comment type="caution">
    <text evidence="4">The sequence shown here is derived from an EMBL/GenBank/DDBJ whole genome shotgun (WGS) entry which is preliminary data.</text>
</comment>
<evidence type="ECO:0000259" key="3">
    <source>
        <dbReference type="SMART" id="SM00849"/>
    </source>
</evidence>
<dbReference type="Gene3D" id="3.60.15.10">
    <property type="entry name" value="Ribonuclease Z/Hydroxyacylglutathione hydrolase-like"/>
    <property type="match status" value="1"/>
</dbReference>
<feature type="region of interest" description="Disordered" evidence="1">
    <location>
        <begin position="30"/>
        <end position="61"/>
    </location>
</feature>
<dbReference type="InterPro" id="IPR001279">
    <property type="entry name" value="Metallo-B-lactamas"/>
</dbReference>
<dbReference type="Pfam" id="PF13483">
    <property type="entry name" value="Lactamase_B_3"/>
    <property type="match status" value="1"/>
</dbReference>
<feature type="domain" description="Metallo-beta-lactamase" evidence="3">
    <location>
        <begin position="69"/>
        <end position="244"/>
    </location>
</feature>
<gene>
    <name evidence="4" type="ORF">GGR27_001901</name>
</gene>
<evidence type="ECO:0000256" key="2">
    <source>
        <dbReference type="SAM" id="SignalP"/>
    </source>
</evidence>
<dbReference type="SMART" id="SM00849">
    <property type="entry name" value="Lactamase_B"/>
    <property type="match status" value="1"/>
</dbReference>
<organism evidence="4 5">
    <name type="scientific">Neolewinella antarctica</name>
    <dbReference type="NCBI Taxonomy" id="442734"/>
    <lineage>
        <taxon>Bacteria</taxon>
        <taxon>Pseudomonadati</taxon>
        <taxon>Bacteroidota</taxon>
        <taxon>Saprospiria</taxon>
        <taxon>Saprospirales</taxon>
        <taxon>Lewinellaceae</taxon>
        <taxon>Neolewinella</taxon>
    </lineage>
</organism>
<reference evidence="4 5" key="1">
    <citation type="submission" date="2020-03" db="EMBL/GenBank/DDBJ databases">
        <title>Genomic Encyclopedia of Type Strains, Phase IV (KMG-IV): sequencing the most valuable type-strain genomes for metagenomic binning, comparative biology and taxonomic classification.</title>
        <authorList>
            <person name="Goeker M."/>
        </authorList>
    </citation>
    <scope>NUCLEOTIDE SEQUENCE [LARGE SCALE GENOMIC DNA]</scope>
    <source>
        <strain evidence="4 5">DSM 105096</strain>
    </source>
</reference>
<accession>A0ABX0XC96</accession>
<dbReference type="PROSITE" id="PS51257">
    <property type="entry name" value="PROKAR_LIPOPROTEIN"/>
    <property type="match status" value="1"/>
</dbReference>
<dbReference type="InterPro" id="IPR036866">
    <property type="entry name" value="RibonucZ/Hydroxyglut_hydro"/>
</dbReference>
<dbReference type="SUPFAM" id="SSF56281">
    <property type="entry name" value="Metallo-hydrolase/oxidoreductase"/>
    <property type="match status" value="1"/>
</dbReference>
<dbReference type="PANTHER" id="PTHR43546:SF8">
    <property type="entry name" value="METALLO-BETA-LACTAMASE DOMAIN-CONTAINING PROTEIN"/>
    <property type="match status" value="1"/>
</dbReference>
<evidence type="ECO:0000313" key="5">
    <source>
        <dbReference type="Proteomes" id="UP000770785"/>
    </source>
</evidence>
<dbReference type="RefSeq" id="WP_168037147.1">
    <property type="nucleotide sequence ID" value="NZ_JAATJH010000002.1"/>
</dbReference>
<evidence type="ECO:0000313" key="4">
    <source>
        <dbReference type="EMBL" id="NJC26402.1"/>
    </source>
</evidence>
<feature type="chain" id="PRO_5047150620" evidence="2">
    <location>
        <begin position="27"/>
        <end position="280"/>
    </location>
</feature>
<feature type="signal peptide" evidence="2">
    <location>
        <begin position="1"/>
        <end position="26"/>
    </location>
</feature>
<dbReference type="InterPro" id="IPR050114">
    <property type="entry name" value="UPF0173_UPF0282_UlaG_hydrolase"/>
</dbReference>
<dbReference type="EMBL" id="JAATJH010000002">
    <property type="protein sequence ID" value="NJC26402.1"/>
    <property type="molecule type" value="Genomic_DNA"/>
</dbReference>
<protein>
    <submittedName>
        <fullName evidence="4">L-ascorbate metabolism protein UlaG (Beta-lactamase superfamily)</fullName>
    </submittedName>
</protein>
<feature type="compositionally biased region" description="Polar residues" evidence="1">
    <location>
        <begin position="49"/>
        <end position="60"/>
    </location>
</feature>
<dbReference type="Proteomes" id="UP000770785">
    <property type="component" value="Unassembled WGS sequence"/>
</dbReference>
<dbReference type="PANTHER" id="PTHR43546">
    <property type="entry name" value="UPF0173 METAL-DEPENDENT HYDROLASE MJ1163-RELATED"/>
    <property type="match status" value="1"/>
</dbReference>
<name>A0ABX0XC96_9BACT</name>
<sequence>MTFPARNPTKVHFLLFLCLAIFTACGSPTDSENIGQDQAPETVDGITATPGNPNAGNAQASPVDIEPIVHGSVAMRYAGLDILIDPYDGAERYASYSAPDLVLITHTHSDHMDKATLAGLDLSKATLVAPQAVMNEIGNLNWADKQTMANGDTLDYKGNSIMAVPAYNFPAAPFHTKGEFNGYVIELGGERIYFSGDTGPAPELEELRNIDVAFVCMNQPYTMTVDKAADLVSKFRPGLVRPYHYRNKDGSFSDLEEFRKLVKEKAPAVKVLIEDWYAEK</sequence>
<keyword evidence="5" id="KW-1185">Reference proteome</keyword>